<evidence type="ECO:0000313" key="1">
    <source>
        <dbReference type="EMBL" id="KAB1655375.1"/>
    </source>
</evidence>
<evidence type="ECO:0000313" key="2">
    <source>
        <dbReference type="Proteomes" id="UP000467240"/>
    </source>
</evidence>
<dbReference type="RefSeq" id="WP_158041156.1">
    <property type="nucleotide sequence ID" value="NZ_JACCFV010000001.1"/>
</dbReference>
<dbReference type="AlphaFoldDB" id="A0A7J5BQN1"/>
<dbReference type="OrthoDB" id="3256296at2"/>
<dbReference type="EMBL" id="WBJZ01000015">
    <property type="protein sequence ID" value="KAB1655375.1"/>
    <property type="molecule type" value="Genomic_DNA"/>
</dbReference>
<sequence>MGFSVMFMRLECDTLIDPDREGIATFLRERGLEVAPSADGTHHLTGPDGLLEFDGRWTDLHLSPLDTEGRITGGIWHATLSDEECRFVHDLCVAGKMLVVNPQGRPSYVVPGGNHRPEQIPDDGEGEVAWVDGPDELRSALCGQFASFVRFRDQVVSGVDSGTVRRPNAVPPGV</sequence>
<protein>
    <submittedName>
        <fullName evidence="1">Uncharacterized protein</fullName>
    </submittedName>
</protein>
<keyword evidence="2" id="KW-1185">Reference proteome</keyword>
<accession>A0A7J5BQN1</accession>
<gene>
    <name evidence="1" type="ORF">F8O01_12180</name>
</gene>
<name>A0A7J5BQN1_9MICO</name>
<comment type="caution">
    <text evidence="1">The sequence shown here is derived from an EMBL/GenBank/DDBJ whole genome shotgun (WGS) entry which is preliminary data.</text>
</comment>
<reference evidence="1 2" key="1">
    <citation type="submission" date="2019-09" db="EMBL/GenBank/DDBJ databases">
        <title>Phylogeny of genus Pseudoclavibacter and closely related genus.</title>
        <authorList>
            <person name="Li Y."/>
        </authorList>
    </citation>
    <scope>NUCLEOTIDE SEQUENCE [LARGE SCALE GENOMIC DNA]</scope>
    <source>
        <strain evidence="1 2">DSM 23821</strain>
    </source>
</reference>
<proteinExistence type="predicted"/>
<organism evidence="1 2">
    <name type="scientific">Pseudoclavibacter chungangensis</name>
    <dbReference type="NCBI Taxonomy" id="587635"/>
    <lineage>
        <taxon>Bacteria</taxon>
        <taxon>Bacillati</taxon>
        <taxon>Actinomycetota</taxon>
        <taxon>Actinomycetes</taxon>
        <taxon>Micrococcales</taxon>
        <taxon>Microbacteriaceae</taxon>
        <taxon>Pseudoclavibacter</taxon>
    </lineage>
</organism>
<dbReference type="Proteomes" id="UP000467240">
    <property type="component" value="Unassembled WGS sequence"/>
</dbReference>